<organism evidence="2 3">
    <name type="scientific">Marchantia polymorpha subsp. ruderalis</name>
    <dbReference type="NCBI Taxonomy" id="1480154"/>
    <lineage>
        <taxon>Eukaryota</taxon>
        <taxon>Viridiplantae</taxon>
        <taxon>Streptophyta</taxon>
        <taxon>Embryophyta</taxon>
        <taxon>Marchantiophyta</taxon>
        <taxon>Marchantiopsida</taxon>
        <taxon>Marchantiidae</taxon>
        <taxon>Marchantiales</taxon>
        <taxon>Marchantiaceae</taxon>
        <taxon>Marchantia</taxon>
    </lineage>
</organism>
<proteinExistence type="predicted"/>
<dbReference type="EMBL" id="LVLJ01004011">
    <property type="protein sequence ID" value="OAE18781.1"/>
    <property type="molecule type" value="Genomic_DNA"/>
</dbReference>
<keyword evidence="3" id="KW-1185">Reference proteome</keyword>
<feature type="signal peptide" evidence="1">
    <location>
        <begin position="1"/>
        <end position="23"/>
    </location>
</feature>
<accession>A0A176VEP2</accession>
<dbReference type="AlphaFoldDB" id="A0A176VEP2"/>
<gene>
    <name evidence="2" type="ORF">AXG93_2396s1320</name>
</gene>
<evidence type="ECO:0000313" key="3">
    <source>
        <dbReference type="Proteomes" id="UP000077202"/>
    </source>
</evidence>
<name>A0A176VEP2_MARPO</name>
<feature type="chain" id="PRO_5008051741" evidence="1">
    <location>
        <begin position="24"/>
        <end position="148"/>
    </location>
</feature>
<keyword evidence="1" id="KW-0732">Signal</keyword>
<reference evidence="2" key="1">
    <citation type="submission" date="2016-03" db="EMBL/GenBank/DDBJ databases">
        <title>Mechanisms controlling the formation of the plant cell surface in tip-growing cells are functionally conserved among land plants.</title>
        <authorList>
            <person name="Honkanen S."/>
            <person name="Jones V.A."/>
            <person name="Morieri G."/>
            <person name="Champion C."/>
            <person name="Hetherington A.J."/>
            <person name="Kelly S."/>
            <person name="Saint-Marcoux D."/>
            <person name="Proust H."/>
            <person name="Prescott H."/>
            <person name="Dolan L."/>
        </authorList>
    </citation>
    <scope>NUCLEOTIDE SEQUENCE [LARGE SCALE GENOMIC DNA]</scope>
    <source>
        <tissue evidence="2">Whole gametophyte</tissue>
    </source>
</reference>
<protein>
    <submittedName>
        <fullName evidence="2">Uncharacterized protein</fullName>
    </submittedName>
</protein>
<sequence length="148" mass="16121">MRTKYTIAVAVAVILSIATLVAATSYQSKCYNDSEHDVEVRIKLILGLDVLGLITVVKHTVVDILYTLSGLIAGLLGLTWNLSCKINNIIYSCDVYVPVGGTVRNEHLSIAEIDLLDAFRCHFAMEIVSDALRFRTNAMASAYAKPSG</sequence>
<comment type="caution">
    <text evidence="2">The sequence shown here is derived from an EMBL/GenBank/DDBJ whole genome shotgun (WGS) entry which is preliminary data.</text>
</comment>
<dbReference type="Proteomes" id="UP000077202">
    <property type="component" value="Unassembled WGS sequence"/>
</dbReference>
<evidence type="ECO:0000313" key="2">
    <source>
        <dbReference type="EMBL" id="OAE18781.1"/>
    </source>
</evidence>
<evidence type="ECO:0000256" key="1">
    <source>
        <dbReference type="SAM" id="SignalP"/>
    </source>
</evidence>